<organism evidence="3 4">
    <name type="scientific">Octadecabacter temperatus</name>
    <dbReference type="NCBI Taxonomy" id="1458307"/>
    <lineage>
        <taxon>Bacteria</taxon>
        <taxon>Pseudomonadati</taxon>
        <taxon>Pseudomonadota</taxon>
        <taxon>Alphaproteobacteria</taxon>
        <taxon>Rhodobacterales</taxon>
        <taxon>Roseobacteraceae</taxon>
        <taxon>Octadecabacter</taxon>
    </lineage>
</organism>
<dbReference type="InterPro" id="IPR041698">
    <property type="entry name" value="Methyltransf_25"/>
</dbReference>
<dbReference type="RefSeq" id="WP_049835582.1">
    <property type="nucleotide sequence ID" value="NZ_CP012160.1"/>
</dbReference>
<dbReference type="KEGG" id="otm:OSB_28530"/>
<evidence type="ECO:0000256" key="1">
    <source>
        <dbReference type="ARBA" id="ARBA00022603"/>
    </source>
</evidence>
<protein>
    <submittedName>
        <fullName evidence="3">Putative methyltransferase YcgJ</fullName>
        <ecNumber evidence="3">2.1.1.-</ecNumber>
    </submittedName>
</protein>
<dbReference type="PANTHER" id="PTHR43861:SF1">
    <property type="entry name" value="TRANS-ACONITATE 2-METHYLTRANSFERASE"/>
    <property type="match status" value="1"/>
</dbReference>
<evidence type="ECO:0000313" key="4">
    <source>
        <dbReference type="Proteomes" id="UP000067444"/>
    </source>
</evidence>
<dbReference type="Pfam" id="PF13649">
    <property type="entry name" value="Methyltransf_25"/>
    <property type="match status" value="1"/>
</dbReference>
<dbReference type="EC" id="2.1.1.-" evidence="3"/>
<accession>A0A0K0Y909</accession>
<dbReference type="GO" id="GO:0008168">
    <property type="term" value="F:methyltransferase activity"/>
    <property type="evidence" value="ECO:0007669"/>
    <property type="project" value="UniProtKB-KW"/>
</dbReference>
<name>A0A0K0Y909_9RHOB</name>
<dbReference type="Gene3D" id="3.40.50.150">
    <property type="entry name" value="Vaccinia Virus protein VP39"/>
    <property type="match status" value="1"/>
</dbReference>
<reference evidence="3 4" key="1">
    <citation type="journal article" date="2015" name="Genome Announc.">
        <title>Closed Genome Sequence of Octadecabacter temperatus SB1, the First Mesophilic Species of the Genus Octadecabacter.</title>
        <authorList>
            <person name="Voget S."/>
            <person name="Billerbeck S."/>
            <person name="Simon M."/>
            <person name="Daniel R."/>
        </authorList>
    </citation>
    <scope>NUCLEOTIDE SEQUENCE [LARGE SCALE GENOMIC DNA]</scope>
    <source>
        <strain evidence="3 4">SB1</strain>
    </source>
</reference>
<dbReference type="AlphaFoldDB" id="A0A0K0Y909"/>
<evidence type="ECO:0000256" key="2">
    <source>
        <dbReference type="ARBA" id="ARBA00022679"/>
    </source>
</evidence>
<dbReference type="Proteomes" id="UP000067444">
    <property type="component" value="Chromosome"/>
</dbReference>
<evidence type="ECO:0000313" key="3">
    <source>
        <dbReference type="EMBL" id="AKS47376.1"/>
    </source>
</evidence>
<dbReference type="OrthoDB" id="5642573at2"/>
<keyword evidence="1 3" id="KW-0489">Methyltransferase</keyword>
<dbReference type="CDD" id="cd02440">
    <property type="entry name" value="AdoMet_MTases"/>
    <property type="match status" value="1"/>
</dbReference>
<dbReference type="InterPro" id="IPR029063">
    <property type="entry name" value="SAM-dependent_MTases_sf"/>
</dbReference>
<dbReference type="SUPFAM" id="SSF53335">
    <property type="entry name" value="S-adenosyl-L-methionine-dependent methyltransferases"/>
    <property type="match status" value="1"/>
</dbReference>
<proteinExistence type="predicted"/>
<sequence length="210" mass="23255">MKDAATFWDKIAPKYAQDPIKDMASYEYTLERTKSYLGSDDRVLELGCGTGSTSLLIAPDVRQIIGTDISPAMVDIAITKAKAADITNTEFRVATARQSTEVLETFDAVLGFNLFHLVPDAEDVFAGINKVLPRGGYFISKTPCLGDKSVGFKRFLFKAMIPPMQWLGKAPFVRFLTNKEYEDALIFAGFEIVESGNFPAISRYVVARKT</sequence>
<dbReference type="STRING" id="1458307.OSB_28530"/>
<gene>
    <name evidence="3" type="primary">ycgJ</name>
    <name evidence="3" type="ORF">OSB_28530</name>
</gene>
<keyword evidence="2 3" id="KW-0808">Transferase</keyword>
<dbReference type="PANTHER" id="PTHR43861">
    <property type="entry name" value="TRANS-ACONITATE 2-METHYLTRANSFERASE-RELATED"/>
    <property type="match status" value="1"/>
</dbReference>
<keyword evidence="4" id="KW-1185">Reference proteome</keyword>
<dbReference type="EMBL" id="CP012160">
    <property type="protein sequence ID" value="AKS47376.1"/>
    <property type="molecule type" value="Genomic_DNA"/>
</dbReference>
<dbReference type="GO" id="GO:0032259">
    <property type="term" value="P:methylation"/>
    <property type="evidence" value="ECO:0007669"/>
    <property type="project" value="UniProtKB-KW"/>
</dbReference>